<evidence type="ECO:0000313" key="8">
    <source>
        <dbReference type="EMBL" id="QEH34606.1"/>
    </source>
</evidence>
<dbReference type="AlphaFoldDB" id="A0A5B9W1Y0"/>
<gene>
    <name evidence="8" type="ORF">OJF2_31470</name>
</gene>
<feature type="region of interest" description="Disordered" evidence="6">
    <location>
        <begin position="25"/>
        <end position="73"/>
    </location>
</feature>
<dbReference type="PANTHER" id="PTHR11802">
    <property type="entry name" value="SERINE PROTEASE FAMILY S10 SERINE CARBOXYPEPTIDASE"/>
    <property type="match status" value="1"/>
</dbReference>
<dbReference type="PANTHER" id="PTHR11802:SF3">
    <property type="entry name" value="RETINOID-INDUCIBLE SERINE CARBOXYPEPTIDASE"/>
    <property type="match status" value="1"/>
</dbReference>
<dbReference type="Pfam" id="PF00450">
    <property type="entry name" value="Peptidase_S10"/>
    <property type="match status" value="1"/>
</dbReference>
<dbReference type="GO" id="GO:0006508">
    <property type="term" value="P:proteolysis"/>
    <property type="evidence" value="ECO:0007669"/>
    <property type="project" value="UniProtKB-KW"/>
</dbReference>
<evidence type="ECO:0000256" key="5">
    <source>
        <dbReference type="ARBA" id="ARBA00023180"/>
    </source>
</evidence>
<keyword evidence="5" id="KW-0325">Glycoprotein</keyword>
<keyword evidence="3 7" id="KW-0732">Signal</keyword>
<dbReference type="OrthoDB" id="9770107at2"/>
<protein>
    <submittedName>
        <fullName evidence="8">Serine carboxypeptidase</fullName>
    </submittedName>
</protein>
<evidence type="ECO:0000256" key="3">
    <source>
        <dbReference type="ARBA" id="ARBA00022729"/>
    </source>
</evidence>
<keyword evidence="2" id="KW-0645">Protease</keyword>
<feature type="chain" id="PRO_5023010610" evidence="7">
    <location>
        <begin position="28"/>
        <end position="532"/>
    </location>
</feature>
<dbReference type="EMBL" id="CP042997">
    <property type="protein sequence ID" value="QEH34606.1"/>
    <property type="molecule type" value="Genomic_DNA"/>
</dbReference>
<keyword evidence="4" id="KW-0378">Hydrolase</keyword>
<feature type="signal peptide" evidence="7">
    <location>
        <begin position="1"/>
        <end position="27"/>
    </location>
</feature>
<accession>A0A5B9W1Y0</accession>
<dbReference type="SUPFAM" id="SSF53474">
    <property type="entry name" value="alpha/beta-Hydrolases"/>
    <property type="match status" value="1"/>
</dbReference>
<evidence type="ECO:0000313" key="9">
    <source>
        <dbReference type="Proteomes" id="UP000324233"/>
    </source>
</evidence>
<proteinExistence type="predicted"/>
<dbReference type="Gene3D" id="3.40.50.1820">
    <property type="entry name" value="alpha/beta hydrolase"/>
    <property type="match status" value="1"/>
</dbReference>
<keyword evidence="9" id="KW-1185">Reference proteome</keyword>
<evidence type="ECO:0000256" key="4">
    <source>
        <dbReference type="ARBA" id="ARBA00022801"/>
    </source>
</evidence>
<evidence type="ECO:0000256" key="1">
    <source>
        <dbReference type="ARBA" id="ARBA00022645"/>
    </source>
</evidence>
<keyword evidence="1 8" id="KW-0121">Carboxypeptidase</keyword>
<reference evidence="8 9" key="1">
    <citation type="submission" date="2019-08" db="EMBL/GenBank/DDBJ databases">
        <title>Deep-cultivation of Planctomycetes and their phenomic and genomic characterization uncovers novel biology.</title>
        <authorList>
            <person name="Wiegand S."/>
            <person name="Jogler M."/>
            <person name="Boedeker C."/>
            <person name="Pinto D."/>
            <person name="Vollmers J."/>
            <person name="Rivas-Marin E."/>
            <person name="Kohn T."/>
            <person name="Peeters S.H."/>
            <person name="Heuer A."/>
            <person name="Rast P."/>
            <person name="Oberbeckmann S."/>
            <person name="Bunk B."/>
            <person name="Jeske O."/>
            <person name="Meyerdierks A."/>
            <person name="Storesund J.E."/>
            <person name="Kallscheuer N."/>
            <person name="Luecker S."/>
            <person name="Lage O.M."/>
            <person name="Pohl T."/>
            <person name="Merkel B.J."/>
            <person name="Hornburger P."/>
            <person name="Mueller R.-W."/>
            <person name="Bruemmer F."/>
            <person name="Labrenz M."/>
            <person name="Spormann A.M."/>
            <person name="Op den Camp H."/>
            <person name="Overmann J."/>
            <person name="Amann R."/>
            <person name="Jetten M.S.M."/>
            <person name="Mascher T."/>
            <person name="Medema M.H."/>
            <person name="Devos D.P."/>
            <person name="Kaster A.-K."/>
            <person name="Ovreas L."/>
            <person name="Rohde M."/>
            <person name="Galperin M.Y."/>
            <person name="Jogler C."/>
        </authorList>
    </citation>
    <scope>NUCLEOTIDE SEQUENCE [LARGE SCALE GENOMIC DNA]</scope>
    <source>
        <strain evidence="8 9">OJF2</strain>
    </source>
</reference>
<dbReference type="RefSeq" id="WP_148594502.1">
    <property type="nucleotide sequence ID" value="NZ_CP042997.1"/>
</dbReference>
<dbReference type="KEGG" id="agv:OJF2_31470"/>
<organism evidence="8 9">
    <name type="scientific">Aquisphaera giovannonii</name>
    <dbReference type="NCBI Taxonomy" id="406548"/>
    <lineage>
        <taxon>Bacteria</taxon>
        <taxon>Pseudomonadati</taxon>
        <taxon>Planctomycetota</taxon>
        <taxon>Planctomycetia</taxon>
        <taxon>Isosphaerales</taxon>
        <taxon>Isosphaeraceae</taxon>
        <taxon>Aquisphaera</taxon>
    </lineage>
</organism>
<evidence type="ECO:0000256" key="7">
    <source>
        <dbReference type="SAM" id="SignalP"/>
    </source>
</evidence>
<dbReference type="GO" id="GO:0004185">
    <property type="term" value="F:serine-type carboxypeptidase activity"/>
    <property type="evidence" value="ECO:0007669"/>
    <property type="project" value="InterPro"/>
</dbReference>
<dbReference type="InterPro" id="IPR001563">
    <property type="entry name" value="Peptidase_S10"/>
</dbReference>
<feature type="compositionally biased region" description="Basic and acidic residues" evidence="6">
    <location>
        <begin position="36"/>
        <end position="63"/>
    </location>
</feature>
<evidence type="ECO:0000256" key="6">
    <source>
        <dbReference type="SAM" id="MobiDB-lite"/>
    </source>
</evidence>
<dbReference type="Proteomes" id="UP000324233">
    <property type="component" value="Chromosome"/>
</dbReference>
<dbReference type="InterPro" id="IPR029058">
    <property type="entry name" value="AB_hydrolase_fold"/>
</dbReference>
<name>A0A5B9W1Y0_9BACT</name>
<sequence precursor="true">MTRILSVLATMTMVLILAARPMSPAWAQEPPAKPPQKAEEKPKEKDAAKEKEAPKKDAGKGSTDEEPVVTHHSVRVDGKELKYTATAGLIPIRDAKGETEARIFFMAYHLDEPKATSPRPVLFSFNGGPGSASVWLHIGALGPKIVPAPEGPTIPAPPFRVVDNPATWLDRSDLVFIDPVGTGYSRAAKPELNAKFHSLKGDIESVGEFVRMYLSRFDRWDSPLYVIGESYGTTRAAGLAGHLIEKGIAFNGVILVSCALDYQGFVFTAGNDLPFLNYLPSYAATAWYHKKLPAELQAAGLPAVLREAEAFVDKEYAGILARGDRLSDAEKHDVAAKLARLTGLDAATIADHQLRVELDVFRKELLKAKHRSIGRFDSRYEGIENLSPSPSAEPTTDPSYSAVRAPYTSAFNRYIRTELGYKTDVPYYILGEGVGRWEFDVRMGYPSTTAALSEALTKNPHMKVLVASGYYDLATPYRAVDHALARLGLDPAIRGNIATVTYEAGHMMYLHGPSLHKMKADGAAFIEGSHAP</sequence>
<evidence type="ECO:0000256" key="2">
    <source>
        <dbReference type="ARBA" id="ARBA00022670"/>
    </source>
</evidence>